<dbReference type="InterPro" id="IPR029021">
    <property type="entry name" value="Prot-tyrosine_phosphatase-like"/>
</dbReference>
<accession>A0A4Z2DYZ9</accession>
<dbReference type="PANTHER" id="PTHR46957">
    <property type="entry name" value="CYTOKINE RECEPTOR"/>
    <property type="match status" value="1"/>
</dbReference>
<dbReference type="GO" id="GO:0001525">
    <property type="term" value="P:angiogenesis"/>
    <property type="evidence" value="ECO:0007669"/>
    <property type="project" value="TreeGrafter"/>
</dbReference>
<dbReference type="Gene3D" id="3.90.190.10">
    <property type="entry name" value="Protein tyrosine phosphatase superfamily"/>
    <property type="match status" value="1"/>
</dbReference>
<reference evidence="1 2" key="1">
    <citation type="submission" date="2019-03" db="EMBL/GenBank/DDBJ databases">
        <title>First draft genome of Liparis tanakae, snailfish: a comprehensive survey of snailfish specific genes.</title>
        <authorList>
            <person name="Kim W."/>
            <person name="Song I."/>
            <person name="Jeong J.-H."/>
            <person name="Kim D."/>
            <person name="Kim S."/>
            <person name="Ryu S."/>
            <person name="Song J.Y."/>
            <person name="Lee S.K."/>
        </authorList>
    </citation>
    <scope>NUCLEOTIDE SEQUENCE [LARGE SCALE GENOMIC DNA]</scope>
    <source>
        <tissue evidence="1">Muscle</tissue>
    </source>
</reference>
<dbReference type="AlphaFoldDB" id="A0A4Z2DYZ9"/>
<organism evidence="1 2">
    <name type="scientific">Liparis tanakae</name>
    <name type="common">Tanaka's snailfish</name>
    <dbReference type="NCBI Taxonomy" id="230148"/>
    <lineage>
        <taxon>Eukaryota</taxon>
        <taxon>Metazoa</taxon>
        <taxon>Chordata</taxon>
        <taxon>Craniata</taxon>
        <taxon>Vertebrata</taxon>
        <taxon>Euteleostomi</taxon>
        <taxon>Actinopterygii</taxon>
        <taxon>Neopterygii</taxon>
        <taxon>Teleostei</taxon>
        <taxon>Neoteleostei</taxon>
        <taxon>Acanthomorphata</taxon>
        <taxon>Eupercaria</taxon>
        <taxon>Perciformes</taxon>
        <taxon>Cottioidei</taxon>
        <taxon>Cottales</taxon>
        <taxon>Liparidae</taxon>
        <taxon>Liparis</taxon>
    </lineage>
</organism>
<gene>
    <name evidence="1" type="primary">PTPRB_6</name>
    <name evidence="1" type="ORF">EYF80_068210</name>
</gene>
<protein>
    <submittedName>
        <fullName evidence="1">Receptor-type tyrosine-protein phosphatase beta</fullName>
    </submittedName>
</protein>
<dbReference type="InterPro" id="IPR050713">
    <property type="entry name" value="RTP_Phos/Ushers"/>
</dbReference>
<keyword evidence="1" id="KW-0675">Receptor</keyword>
<dbReference type="SUPFAM" id="SSF52799">
    <property type="entry name" value="(Phosphotyrosine protein) phosphatases II"/>
    <property type="match status" value="1"/>
</dbReference>
<comment type="caution">
    <text evidence="1">The sequence shown here is derived from an EMBL/GenBank/DDBJ whole genome shotgun (WGS) entry which is preliminary data.</text>
</comment>
<dbReference type="OrthoDB" id="8609993at2759"/>
<dbReference type="GO" id="GO:0045296">
    <property type="term" value="F:cadherin binding"/>
    <property type="evidence" value="ECO:0007669"/>
    <property type="project" value="TreeGrafter"/>
</dbReference>
<dbReference type="PANTHER" id="PTHR46957:SF2">
    <property type="entry name" value="RECEPTOR-TYPE TYROSINE-PROTEIN PHOSPHATASE BETA"/>
    <property type="match status" value="1"/>
</dbReference>
<dbReference type="Proteomes" id="UP000314294">
    <property type="component" value="Unassembled WGS sequence"/>
</dbReference>
<dbReference type="EMBL" id="SRLO01026516">
    <property type="protein sequence ID" value="TNN21678.1"/>
    <property type="molecule type" value="Genomic_DNA"/>
</dbReference>
<name>A0A4Z2DYZ9_9TELE</name>
<evidence type="ECO:0000313" key="2">
    <source>
        <dbReference type="Proteomes" id="UP000314294"/>
    </source>
</evidence>
<evidence type="ECO:0000313" key="1">
    <source>
        <dbReference type="EMBL" id="TNN21678.1"/>
    </source>
</evidence>
<dbReference type="GO" id="GO:0043235">
    <property type="term" value="C:receptor complex"/>
    <property type="evidence" value="ECO:0007669"/>
    <property type="project" value="TreeGrafter"/>
</dbReference>
<proteinExistence type="predicted"/>
<keyword evidence="2" id="KW-1185">Reference proteome</keyword>
<sequence length="82" mass="9403">MSIWKDVPSSGSYLGVRSNRRVTSPIKSSHFESHLNKLQADAHFLLSEEFEDLKDVGRNQTMDVARLPENRGKNRYNNILPC</sequence>